<dbReference type="PROSITE" id="PS50043">
    <property type="entry name" value="HTH_LUXR_2"/>
    <property type="match status" value="1"/>
</dbReference>
<dbReference type="InterPro" id="IPR039420">
    <property type="entry name" value="WalR-like"/>
</dbReference>
<dbReference type="EMBL" id="UFSZ01000001">
    <property type="protein sequence ID" value="SUV16966.1"/>
    <property type="molecule type" value="Genomic_DNA"/>
</dbReference>
<feature type="modified residue" description="4-aspartylphosphate" evidence="6">
    <location>
        <position position="53"/>
    </location>
</feature>
<evidence type="ECO:0000256" key="5">
    <source>
        <dbReference type="ARBA" id="ARBA00023163"/>
    </source>
</evidence>
<dbReference type="SMART" id="SM00421">
    <property type="entry name" value="HTH_LUXR"/>
    <property type="match status" value="1"/>
</dbReference>
<evidence type="ECO:0000256" key="6">
    <source>
        <dbReference type="PROSITE-ProRule" id="PRU00169"/>
    </source>
</evidence>
<accession>A0A2S0K187</accession>
<evidence type="ECO:0000313" key="10">
    <source>
        <dbReference type="EMBL" id="SUV16966.1"/>
    </source>
</evidence>
<evidence type="ECO:0000313" key="11">
    <source>
        <dbReference type="Proteomes" id="UP000238825"/>
    </source>
</evidence>
<reference evidence="9 11" key="1">
    <citation type="submission" date="2017-03" db="EMBL/GenBank/DDBJ databases">
        <title>The whole genome sequencing and assembly of Lysinibacillus sphaericus DSM 28T strain.</title>
        <authorList>
            <person name="Lee Y.-J."/>
            <person name="Yi H."/>
            <person name="Bahn Y.-S."/>
            <person name="Kim J.F."/>
            <person name="Lee D.-W."/>
        </authorList>
    </citation>
    <scope>NUCLEOTIDE SEQUENCE [LARGE SCALE GENOMIC DNA]</scope>
    <source>
        <strain evidence="9 11">DSM 28</strain>
    </source>
</reference>
<dbReference type="InterPro" id="IPR000792">
    <property type="entry name" value="Tscrpt_reg_LuxR_C"/>
</dbReference>
<dbReference type="Proteomes" id="UP000255295">
    <property type="component" value="Unassembled WGS sequence"/>
</dbReference>
<dbReference type="InterPro" id="IPR001789">
    <property type="entry name" value="Sig_transdc_resp-reg_receiver"/>
</dbReference>
<dbReference type="AlphaFoldDB" id="A0A2S0K187"/>
<organism evidence="9 11">
    <name type="scientific">Lysinibacillus sphaericus</name>
    <name type="common">Bacillus sphaericus</name>
    <dbReference type="NCBI Taxonomy" id="1421"/>
    <lineage>
        <taxon>Bacteria</taxon>
        <taxon>Bacillati</taxon>
        <taxon>Bacillota</taxon>
        <taxon>Bacilli</taxon>
        <taxon>Bacillales</taxon>
        <taxon>Bacillaceae</taxon>
        <taxon>Lysinibacillus</taxon>
    </lineage>
</organism>
<dbReference type="GO" id="GO:0003677">
    <property type="term" value="F:DNA binding"/>
    <property type="evidence" value="ECO:0007669"/>
    <property type="project" value="UniProtKB-KW"/>
</dbReference>
<dbReference type="Pfam" id="PF00072">
    <property type="entry name" value="Response_reg"/>
    <property type="match status" value="1"/>
</dbReference>
<evidence type="ECO:0000259" key="7">
    <source>
        <dbReference type="PROSITE" id="PS50043"/>
    </source>
</evidence>
<reference evidence="10 12" key="2">
    <citation type="submission" date="2018-06" db="EMBL/GenBank/DDBJ databases">
        <authorList>
            <consortium name="Pathogen Informatics"/>
            <person name="Doyle S."/>
        </authorList>
    </citation>
    <scope>NUCLEOTIDE SEQUENCE [LARGE SCALE GENOMIC DNA]</scope>
    <source>
        <strain evidence="10 12">NCTC10338</strain>
    </source>
</reference>
<evidence type="ECO:0000256" key="2">
    <source>
        <dbReference type="ARBA" id="ARBA00022553"/>
    </source>
</evidence>
<keyword evidence="3" id="KW-0805">Transcription regulation</keyword>
<keyword evidence="2 6" id="KW-0597">Phosphoprotein</keyword>
<dbReference type="SMART" id="SM00448">
    <property type="entry name" value="REC"/>
    <property type="match status" value="1"/>
</dbReference>
<dbReference type="InterPro" id="IPR016032">
    <property type="entry name" value="Sig_transdc_resp-reg_C-effctor"/>
</dbReference>
<dbReference type="Proteomes" id="UP000238825">
    <property type="component" value="Chromosome"/>
</dbReference>
<dbReference type="PANTHER" id="PTHR43214">
    <property type="entry name" value="TWO-COMPONENT RESPONSE REGULATOR"/>
    <property type="match status" value="1"/>
</dbReference>
<evidence type="ECO:0000313" key="12">
    <source>
        <dbReference type="Proteomes" id="UP000255295"/>
    </source>
</evidence>
<dbReference type="GeneID" id="48277160"/>
<gene>
    <name evidence="10" type="primary">comA_2</name>
    <name evidence="9" type="ORF">LS41612_13250</name>
    <name evidence="10" type="ORF">NCTC10338_02053</name>
</gene>
<dbReference type="GO" id="GO:0005737">
    <property type="term" value="C:cytoplasm"/>
    <property type="evidence" value="ECO:0007669"/>
    <property type="project" value="UniProtKB-SubCell"/>
</dbReference>
<evidence type="ECO:0000259" key="8">
    <source>
        <dbReference type="PROSITE" id="PS50110"/>
    </source>
</evidence>
<dbReference type="PROSITE" id="PS50110">
    <property type="entry name" value="RESPONSE_REGULATORY"/>
    <property type="match status" value="1"/>
</dbReference>
<comment type="subcellular location">
    <subcellularLocation>
        <location evidence="1">Cytoplasm</location>
    </subcellularLocation>
</comment>
<dbReference type="CDD" id="cd00156">
    <property type="entry name" value="REC"/>
    <property type="match status" value="1"/>
</dbReference>
<dbReference type="SUPFAM" id="SSF52172">
    <property type="entry name" value="CheY-like"/>
    <property type="match status" value="1"/>
</dbReference>
<dbReference type="InterPro" id="IPR011006">
    <property type="entry name" value="CheY-like_superfamily"/>
</dbReference>
<dbReference type="Pfam" id="PF00196">
    <property type="entry name" value="GerE"/>
    <property type="match status" value="1"/>
</dbReference>
<evidence type="ECO:0000313" key="9">
    <source>
        <dbReference type="EMBL" id="AVK97160.1"/>
    </source>
</evidence>
<keyword evidence="5" id="KW-0804">Transcription</keyword>
<evidence type="ECO:0000256" key="3">
    <source>
        <dbReference type="ARBA" id="ARBA00023015"/>
    </source>
</evidence>
<dbReference type="CDD" id="cd06170">
    <property type="entry name" value="LuxR_C_like"/>
    <property type="match status" value="1"/>
</dbReference>
<keyword evidence="4 9" id="KW-0238">DNA-binding</keyword>
<evidence type="ECO:0000256" key="1">
    <source>
        <dbReference type="ARBA" id="ARBA00004496"/>
    </source>
</evidence>
<dbReference type="PRINTS" id="PR00038">
    <property type="entry name" value="HTHLUXR"/>
</dbReference>
<protein>
    <submittedName>
        <fullName evidence="10">Competence protein A</fullName>
    </submittedName>
    <submittedName>
        <fullName evidence="9">DNA-binding response regulator</fullName>
    </submittedName>
</protein>
<dbReference type="Gene3D" id="3.40.50.2300">
    <property type="match status" value="1"/>
</dbReference>
<dbReference type="RefSeq" id="WP_024363680.1">
    <property type="nucleotide sequence ID" value="NZ_BJNS01000062.1"/>
</dbReference>
<dbReference type="GO" id="GO:0006355">
    <property type="term" value="P:regulation of DNA-templated transcription"/>
    <property type="evidence" value="ECO:0007669"/>
    <property type="project" value="InterPro"/>
</dbReference>
<feature type="domain" description="Response regulatory" evidence="8">
    <location>
        <begin position="3"/>
        <end position="118"/>
    </location>
</feature>
<dbReference type="GO" id="GO:0000160">
    <property type="term" value="P:phosphorelay signal transduction system"/>
    <property type="evidence" value="ECO:0007669"/>
    <property type="project" value="InterPro"/>
</dbReference>
<dbReference type="PANTHER" id="PTHR43214:SF1">
    <property type="entry name" value="TRANSCRIPTIONAL REGULATORY PROTEIN COMA"/>
    <property type="match status" value="1"/>
</dbReference>
<dbReference type="SUPFAM" id="SSF46894">
    <property type="entry name" value="C-terminal effector domain of the bipartite response regulators"/>
    <property type="match status" value="1"/>
</dbReference>
<dbReference type="EMBL" id="CP019980">
    <property type="protein sequence ID" value="AVK97160.1"/>
    <property type="molecule type" value="Genomic_DNA"/>
</dbReference>
<feature type="domain" description="HTH luxR-type" evidence="7">
    <location>
        <begin position="138"/>
        <end position="203"/>
    </location>
</feature>
<evidence type="ECO:0000256" key="4">
    <source>
        <dbReference type="ARBA" id="ARBA00023125"/>
    </source>
</evidence>
<name>A0A2S0K187_LYSSH</name>
<proteinExistence type="predicted"/>
<sequence length="211" mass="24237">MISVLVVDDHPIVLKGLKTLSLEIEDLNFEIEKNPHKVLDRMQEEEFHVYLIDACIATNNNLELTTEIKAQQEQAIIILYTTDGVCSYYPLLVEKKVEGILVKTAPIDQIISTIRLSFQEKIVIPTDFLDYVNEKINDRYANLKLTHRELKLLQMLMNGYPNKKIAAICNVSVRTVERHLTQLFSLLGVSTRLEAVEIAKEKQLLNEMKDN</sequence>